<keyword evidence="3" id="KW-1185">Reference proteome</keyword>
<proteinExistence type="predicted"/>
<name>A0A803KR55_CHEQI</name>
<organism evidence="2 3">
    <name type="scientific">Chenopodium quinoa</name>
    <name type="common">Quinoa</name>
    <dbReference type="NCBI Taxonomy" id="63459"/>
    <lineage>
        <taxon>Eukaryota</taxon>
        <taxon>Viridiplantae</taxon>
        <taxon>Streptophyta</taxon>
        <taxon>Embryophyta</taxon>
        <taxon>Tracheophyta</taxon>
        <taxon>Spermatophyta</taxon>
        <taxon>Magnoliopsida</taxon>
        <taxon>eudicotyledons</taxon>
        <taxon>Gunneridae</taxon>
        <taxon>Pentapetalae</taxon>
        <taxon>Caryophyllales</taxon>
        <taxon>Chenopodiaceae</taxon>
        <taxon>Chenopodioideae</taxon>
        <taxon>Atripliceae</taxon>
        <taxon>Chenopodium</taxon>
    </lineage>
</organism>
<dbReference type="Gramene" id="AUR62001511-RA">
    <property type="protein sequence ID" value="AUR62001511-RA:cds"/>
    <property type="gene ID" value="AUR62001511"/>
</dbReference>
<reference evidence="2" key="1">
    <citation type="journal article" date="2017" name="Nature">
        <title>The genome of Chenopodium quinoa.</title>
        <authorList>
            <person name="Jarvis D.E."/>
            <person name="Ho Y.S."/>
            <person name="Lightfoot D.J."/>
            <person name="Schmoeckel S.M."/>
            <person name="Li B."/>
            <person name="Borm T.J.A."/>
            <person name="Ohyanagi H."/>
            <person name="Mineta K."/>
            <person name="Michell C.T."/>
            <person name="Saber N."/>
            <person name="Kharbatia N.M."/>
            <person name="Rupper R.R."/>
            <person name="Sharp A.R."/>
            <person name="Dally N."/>
            <person name="Boughton B.A."/>
            <person name="Woo Y.H."/>
            <person name="Gao G."/>
            <person name="Schijlen E.G.W.M."/>
            <person name="Guo X."/>
            <person name="Momin A.A."/>
            <person name="Negrao S."/>
            <person name="Al-Babili S."/>
            <person name="Gehring C."/>
            <person name="Roessner U."/>
            <person name="Jung C."/>
            <person name="Murphy K."/>
            <person name="Arold S.T."/>
            <person name="Gojobori T."/>
            <person name="van der Linden C.G."/>
            <person name="van Loo E.N."/>
            <person name="Jellen E.N."/>
            <person name="Maughan P.J."/>
            <person name="Tester M."/>
        </authorList>
    </citation>
    <scope>NUCLEOTIDE SEQUENCE [LARGE SCALE GENOMIC DNA]</scope>
    <source>
        <strain evidence="2">cv. PI 614886</strain>
    </source>
</reference>
<evidence type="ECO:0000313" key="2">
    <source>
        <dbReference type="EnsemblPlants" id="AUR62001511-RA:cds"/>
    </source>
</evidence>
<feature type="region of interest" description="Disordered" evidence="1">
    <location>
        <begin position="54"/>
        <end position="79"/>
    </location>
</feature>
<dbReference type="EnsemblPlants" id="AUR62001511-RA">
    <property type="protein sequence ID" value="AUR62001511-RA:cds"/>
    <property type="gene ID" value="AUR62001511"/>
</dbReference>
<protein>
    <submittedName>
        <fullName evidence="2">Uncharacterized protein</fullName>
    </submittedName>
</protein>
<evidence type="ECO:0000313" key="3">
    <source>
        <dbReference type="Proteomes" id="UP000596660"/>
    </source>
</evidence>
<feature type="compositionally biased region" description="Polar residues" evidence="1">
    <location>
        <begin position="55"/>
        <end position="64"/>
    </location>
</feature>
<dbReference type="Proteomes" id="UP000596660">
    <property type="component" value="Unplaced"/>
</dbReference>
<evidence type="ECO:0000256" key="1">
    <source>
        <dbReference type="SAM" id="MobiDB-lite"/>
    </source>
</evidence>
<dbReference type="AlphaFoldDB" id="A0A803KR55"/>
<accession>A0A803KR55</accession>
<sequence>MVGGNHWEDIKSCMIRHDACGKIGAFRSIMDFVTLKRSKLTSIEWAADPELDMVQGSQQANESNGPMHGSKGPLTRSKVQQDQVPLAHGLFIQGSKFHKGSRIGFVMASSPIKSCVTWVDY</sequence>
<reference evidence="2" key="2">
    <citation type="submission" date="2021-03" db="UniProtKB">
        <authorList>
            <consortium name="EnsemblPlants"/>
        </authorList>
    </citation>
    <scope>IDENTIFICATION</scope>
</reference>